<keyword evidence="7" id="KW-1185">Reference proteome</keyword>
<dbReference type="OrthoDB" id="5851052at2759"/>
<dbReference type="PANTHER" id="PTHR43788:SF16">
    <property type="entry name" value="HELICASE WITH ZINC FINGER 2"/>
    <property type="match status" value="1"/>
</dbReference>
<accession>A0A0C2H3J2</accession>
<dbReference type="InterPro" id="IPR050534">
    <property type="entry name" value="Coronavir_polyprotein_1ab"/>
</dbReference>
<dbReference type="PANTHER" id="PTHR43788">
    <property type="entry name" value="DNA2/NAM7 HELICASE FAMILY MEMBER"/>
    <property type="match status" value="1"/>
</dbReference>
<evidence type="ECO:0000313" key="6">
    <source>
        <dbReference type="EMBL" id="KIH66109.1"/>
    </source>
</evidence>
<dbReference type="Gene3D" id="3.40.50.300">
    <property type="entry name" value="P-loop containing nucleotide triphosphate hydrolases"/>
    <property type="match status" value="1"/>
</dbReference>
<organism evidence="6 7">
    <name type="scientific">Ancylostoma duodenale</name>
    <dbReference type="NCBI Taxonomy" id="51022"/>
    <lineage>
        <taxon>Eukaryota</taxon>
        <taxon>Metazoa</taxon>
        <taxon>Ecdysozoa</taxon>
        <taxon>Nematoda</taxon>
        <taxon>Chromadorea</taxon>
        <taxon>Rhabditida</taxon>
        <taxon>Rhabditina</taxon>
        <taxon>Rhabditomorpha</taxon>
        <taxon>Strongyloidea</taxon>
        <taxon>Ancylostomatidae</taxon>
        <taxon>Ancylostomatinae</taxon>
        <taxon>Ancylostoma</taxon>
    </lineage>
</organism>
<dbReference type="InterPro" id="IPR027417">
    <property type="entry name" value="P-loop_NTPase"/>
</dbReference>
<dbReference type="GO" id="GO:0016787">
    <property type="term" value="F:hydrolase activity"/>
    <property type="evidence" value="ECO:0007669"/>
    <property type="project" value="UniProtKB-KW"/>
</dbReference>
<keyword evidence="2" id="KW-0378">Hydrolase</keyword>
<keyword evidence="4" id="KW-0067">ATP-binding</keyword>
<feature type="domain" description="DNA2/NAM7 helicase-like C-terminal" evidence="5">
    <location>
        <begin position="2"/>
        <end position="88"/>
    </location>
</feature>
<name>A0A0C2H3J2_9BILA</name>
<evidence type="ECO:0000256" key="1">
    <source>
        <dbReference type="ARBA" id="ARBA00022741"/>
    </source>
</evidence>
<evidence type="ECO:0000256" key="3">
    <source>
        <dbReference type="ARBA" id="ARBA00022806"/>
    </source>
</evidence>
<dbReference type="AlphaFoldDB" id="A0A0C2H3J2"/>
<dbReference type="InterPro" id="IPR047187">
    <property type="entry name" value="SF1_C_Upf1"/>
</dbReference>
<keyword evidence="3" id="KW-0347">Helicase</keyword>
<evidence type="ECO:0000256" key="4">
    <source>
        <dbReference type="ARBA" id="ARBA00022840"/>
    </source>
</evidence>
<protein>
    <recommendedName>
        <fullName evidence="5">DNA2/NAM7 helicase-like C-terminal domain-containing protein</fullName>
    </recommendedName>
</protein>
<dbReference type="GO" id="GO:0005524">
    <property type="term" value="F:ATP binding"/>
    <property type="evidence" value="ECO:0007669"/>
    <property type="project" value="UniProtKB-KW"/>
</dbReference>
<reference evidence="6 7" key="1">
    <citation type="submission" date="2013-12" db="EMBL/GenBank/DDBJ databases">
        <title>Draft genome of the parsitic nematode Ancylostoma duodenale.</title>
        <authorList>
            <person name="Mitreva M."/>
        </authorList>
    </citation>
    <scope>NUCLEOTIDE SEQUENCE [LARGE SCALE GENOMIC DNA]</scope>
    <source>
        <strain evidence="6 7">Zhejiang</strain>
    </source>
</reference>
<dbReference type="Proteomes" id="UP000054047">
    <property type="component" value="Unassembled WGS sequence"/>
</dbReference>
<gene>
    <name evidence="6" type="ORF">ANCDUO_03565</name>
</gene>
<dbReference type="SUPFAM" id="SSF52540">
    <property type="entry name" value="P-loop containing nucleoside triphosphate hydrolases"/>
    <property type="match status" value="1"/>
</dbReference>
<proteinExistence type="predicted"/>
<keyword evidence="1" id="KW-0547">Nucleotide-binding</keyword>
<evidence type="ECO:0000256" key="2">
    <source>
        <dbReference type="ARBA" id="ARBA00022801"/>
    </source>
</evidence>
<evidence type="ECO:0000259" key="5">
    <source>
        <dbReference type="Pfam" id="PF13087"/>
    </source>
</evidence>
<evidence type="ECO:0000313" key="7">
    <source>
        <dbReference type="Proteomes" id="UP000054047"/>
    </source>
</evidence>
<dbReference type="InterPro" id="IPR041679">
    <property type="entry name" value="DNA2/NAM7-like_C"/>
</dbReference>
<sequence length="124" mass="14053">MLQRGVDSSSIALITFYKEQHRDLEDFAKETGIDISTVDSVQGRERDVISLLTTKTDSDRDASGFLDAPRRMNVALTRCRHGQMVLGHLPSLSRLPQWRRVINRALDRMAVIPDTDVQLLFDGQ</sequence>
<dbReference type="GO" id="GO:0043139">
    <property type="term" value="F:5'-3' DNA helicase activity"/>
    <property type="evidence" value="ECO:0007669"/>
    <property type="project" value="TreeGrafter"/>
</dbReference>
<dbReference type="EMBL" id="KN727255">
    <property type="protein sequence ID" value="KIH66109.1"/>
    <property type="molecule type" value="Genomic_DNA"/>
</dbReference>
<dbReference type="CDD" id="cd18808">
    <property type="entry name" value="SF1_C_Upf1"/>
    <property type="match status" value="1"/>
</dbReference>
<dbReference type="Pfam" id="PF13087">
    <property type="entry name" value="AAA_12"/>
    <property type="match status" value="1"/>
</dbReference>